<dbReference type="SMART" id="SM01134">
    <property type="entry name" value="DeoRC"/>
    <property type="match status" value="1"/>
</dbReference>
<feature type="domain" description="HTH deoR-type" evidence="4">
    <location>
        <begin position="18"/>
        <end position="73"/>
    </location>
</feature>
<keyword evidence="3" id="KW-0804">Transcription</keyword>
<keyword evidence="2 5" id="KW-0238">DNA-binding</keyword>
<dbReference type="InterPro" id="IPR037171">
    <property type="entry name" value="NagB/RpiA_transferase-like"/>
</dbReference>
<accession>A0ABU4HIF7</accession>
<dbReference type="InterPro" id="IPR014036">
    <property type="entry name" value="DeoR-like_C"/>
</dbReference>
<evidence type="ECO:0000259" key="4">
    <source>
        <dbReference type="PROSITE" id="PS51000"/>
    </source>
</evidence>
<reference evidence="6" key="1">
    <citation type="submission" date="2023-07" db="EMBL/GenBank/DDBJ databases">
        <title>Conexibacter stalactiti sp. nov., isolated from stalactites in a lava cave and emended description of the genus Conexibacter.</title>
        <authorList>
            <person name="Lee S.D."/>
        </authorList>
    </citation>
    <scope>NUCLEOTIDE SEQUENCE [LARGE SCALE GENOMIC DNA]</scope>
    <source>
        <strain evidence="6">KCTC 39840</strain>
    </source>
</reference>
<dbReference type="PRINTS" id="PR00037">
    <property type="entry name" value="HTHLACR"/>
</dbReference>
<dbReference type="Proteomes" id="UP001284601">
    <property type="component" value="Unassembled WGS sequence"/>
</dbReference>
<dbReference type="InterPro" id="IPR018356">
    <property type="entry name" value="Tscrpt_reg_HTH_DeoR_CS"/>
</dbReference>
<dbReference type="RefSeq" id="WP_318595315.1">
    <property type="nucleotide sequence ID" value="NZ_JAWSTH010000002.1"/>
</dbReference>
<evidence type="ECO:0000313" key="5">
    <source>
        <dbReference type="EMBL" id="MDW5593052.1"/>
    </source>
</evidence>
<evidence type="ECO:0000256" key="3">
    <source>
        <dbReference type="ARBA" id="ARBA00023163"/>
    </source>
</evidence>
<gene>
    <name evidence="5" type="ORF">R7226_01795</name>
</gene>
<evidence type="ECO:0000256" key="1">
    <source>
        <dbReference type="ARBA" id="ARBA00023015"/>
    </source>
</evidence>
<name>A0ABU4HIF7_9ACTN</name>
<dbReference type="PROSITE" id="PS00894">
    <property type="entry name" value="HTH_DEOR_1"/>
    <property type="match status" value="1"/>
</dbReference>
<dbReference type="PROSITE" id="PS51000">
    <property type="entry name" value="HTH_DEOR_2"/>
    <property type="match status" value="1"/>
</dbReference>
<dbReference type="Pfam" id="PF00455">
    <property type="entry name" value="DeoRC"/>
    <property type="match status" value="1"/>
</dbReference>
<dbReference type="SUPFAM" id="SSF100950">
    <property type="entry name" value="NagB/RpiA/CoA transferase-like"/>
    <property type="match status" value="1"/>
</dbReference>
<dbReference type="InterPro" id="IPR050313">
    <property type="entry name" value="Carb_Metab_HTH_regulators"/>
</dbReference>
<proteinExistence type="predicted"/>
<dbReference type="SMART" id="SM00420">
    <property type="entry name" value="HTH_DEOR"/>
    <property type="match status" value="1"/>
</dbReference>
<keyword evidence="6" id="KW-1185">Reference proteome</keyword>
<evidence type="ECO:0000256" key="2">
    <source>
        <dbReference type="ARBA" id="ARBA00023125"/>
    </source>
</evidence>
<evidence type="ECO:0000313" key="6">
    <source>
        <dbReference type="Proteomes" id="UP001284601"/>
    </source>
</evidence>
<dbReference type="InterPro" id="IPR001034">
    <property type="entry name" value="DeoR_HTH"/>
</dbReference>
<organism evidence="5 6">
    <name type="scientific">Conexibacter stalactiti</name>
    <dbReference type="NCBI Taxonomy" id="1940611"/>
    <lineage>
        <taxon>Bacteria</taxon>
        <taxon>Bacillati</taxon>
        <taxon>Actinomycetota</taxon>
        <taxon>Thermoleophilia</taxon>
        <taxon>Solirubrobacterales</taxon>
        <taxon>Conexibacteraceae</taxon>
        <taxon>Conexibacter</taxon>
    </lineage>
</organism>
<reference evidence="5 6" key="2">
    <citation type="submission" date="2023-10" db="EMBL/GenBank/DDBJ databases">
        <authorList>
            <person name="Han X.F."/>
        </authorList>
    </citation>
    <scope>NUCLEOTIDE SEQUENCE [LARGE SCALE GENOMIC DNA]</scope>
    <source>
        <strain evidence="5 6">KCTC 39840</strain>
    </source>
</reference>
<dbReference type="SUPFAM" id="SSF46785">
    <property type="entry name" value="Winged helix' DNA-binding domain"/>
    <property type="match status" value="1"/>
</dbReference>
<protein>
    <submittedName>
        <fullName evidence="5">DeoR/GlpR family DNA-binding transcription regulator</fullName>
    </submittedName>
</protein>
<dbReference type="PANTHER" id="PTHR30363">
    <property type="entry name" value="HTH-TYPE TRANSCRIPTIONAL REGULATOR SRLR-RELATED"/>
    <property type="match status" value="1"/>
</dbReference>
<dbReference type="EMBL" id="JAWSTH010000002">
    <property type="protein sequence ID" value="MDW5593052.1"/>
    <property type="molecule type" value="Genomic_DNA"/>
</dbReference>
<dbReference type="Pfam" id="PF08220">
    <property type="entry name" value="HTH_DeoR"/>
    <property type="match status" value="1"/>
</dbReference>
<dbReference type="InterPro" id="IPR036390">
    <property type="entry name" value="WH_DNA-bd_sf"/>
</dbReference>
<sequence length="268" mass="28523">MSSLRPTTSTSSRDRRPAGLRIIKIERMLRESGTLTVADVTARFAVSSVTVRRDFDELARRRLATRTHGGIVLRALPPRRGSRRPTGANVASRRLAAAAVSLLEPNETAFVDGSAAALAVAHEIVNRRVQINVVTTSLAIAALLMDRGRDDTTIVLAGGAFRPVTQTFVGRVAVDALKRHFVDRAVIGCDAVNPFGLLERDPKVAAVKGAMLEHSREALVLIDSTTTVAEAGHRLPVAPTSAVALVADDVSDACRATVLELGIQTRAG</sequence>
<keyword evidence="1" id="KW-0805">Transcription regulation</keyword>
<comment type="caution">
    <text evidence="5">The sequence shown here is derived from an EMBL/GenBank/DDBJ whole genome shotgun (WGS) entry which is preliminary data.</text>
</comment>
<dbReference type="PANTHER" id="PTHR30363:SF44">
    <property type="entry name" value="AGA OPERON TRANSCRIPTIONAL REPRESSOR-RELATED"/>
    <property type="match status" value="1"/>
</dbReference>
<dbReference type="GO" id="GO:0003677">
    <property type="term" value="F:DNA binding"/>
    <property type="evidence" value="ECO:0007669"/>
    <property type="project" value="UniProtKB-KW"/>
</dbReference>